<dbReference type="Pfam" id="PF00069">
    <property type="entry name" value="Pkinase"/>
    <property type="match status" value="1"/>
</dbReference>
<protein>
    <submittedName>
        <fullName evidence="7">Serine/threonine protein kinase</fullName>
    </submittedName>
</protein>
<dbReference type="InterPro" id="IPR058395">
    <property type="entry name" value="DUF8082"/>
</dbReference>
<evidence type="ECO:0000256" key="1">
    <source>
        <dbReference type="ARBA" id="ARBA00022679"/>
    </source>
</evidence>
<dbReference type="PANTHER" id="PTHR43289:SF6">
    <property type="entry name" value="SERINE_THREONINE-PROTEIN KINASE NEKL-3"/>
    <property type="match status" value="1"/>
</dbReference>
<keyword evidence="7" id="KW-0723">Serine/threonine-protein kinase</keyword>
<dbReference type="GO" id="GO:0004674">
    <property type="term" value="F:protein serine/threonine kinase activity"/>
    <property type="evidence" value="ECO:0007669"/>
    <property type="project" value="UniProtKB-KW"/>
</dbReference>
<dbReference type="RefSeq" id="WP_169250508.1">
    <property type="nucleotide sequence ID" value="NZ_SPMZ01000082.1"/>
</dbReference>
<evidence type="ECO:0000313" key="7">
    <source>
        <dbReference type="EMBL" id="NMQ21242.1"/>
    </source>
</evidence>
<keyword evidence="4 5" id="KW-0067">ATP-binding</keyword>
<dbReference type="PROSITE" id="PS00107">
    <property type="entry name" value="PROTEIN_KINASE_ATP"/>
    <property type="match status" value="1"/>
</dbReference>
<feature type="binding site" evidence="5">
    <location>
        <position position="47"/>
    </location>
    <ligand>
        <name>ATP</name>
        <dbReference type="ChEBI" id="CHEBI:30616"/>
    </ligand>
</feature>
<dbReference type="PROSITE" id="PS50011">
    <property type="entry name" value="PROTEIN_KINASE_DOM"/>
    <property type="match status" value="1"/>
</dbReference>
<dbReference type="SUPFAM" id="SSF56112">
    <property type="entry name" value="Protein kinase-like (PK-like)"/>
    <property type="match status" value="1"/>
</dbReference>
<accession>A0ABX1TRF2</accession>
<evidence type="ECO:0000256" key="2">
    <source>
        <dbReference type="ARBA" id="ARBA00022741"/>
    </source>
</evidence>
<dbReference type="InterPro" id="IPR008271">
    <property type="entry name" value="Ser/Thr_kinase_AS"/>
</dbReference>
<dbReference type="Gene3D" id="1.10.510.10">
    <property type="entry name" value="Transferase(Phosphotransferase) domain 1"/>
    <property type="match status" value="1"/>
</dbReference>
<organism evidence="7 8">
    <name type="scientific">Candidatus Competibacter phosphatis</name>
    <dbReference type="NCBI Taxonomy" id="221280"/>
    <lineage>
        <taxon>Bacteria</taxon>
        <taxon>Pseudomonadati</taxon>
        <taxon>Pseudomonadota</taxon>
        <taxon>Gammaproteobacteria</taxon>
        <taxon>Candidatus Competibacteraceae</taxon>
        <taxon>Candidatus Competibacter</taxon>
    </lineage>
</organism>
<keyword evidence="2 5" id="KW-0547">Nucleotide-binding</keyword>
<evidence type="ECO:0000313" key="8">
    <source>
        <dbReference type="Proteomes" id="UP000760480"/>
    </source>
</evidence>
<dbReference type="Gene3D" id="3.30.200.20">
    <property type="entry name" value="Phosphorylase Kinase, domain 1"/>
    <property type="match status" value="1"/>
</dbReference>
<evidence type="ECO:0000256" key="4">
    <source>
        <dbReference type="ARBA" id="ARBA00022840"/>
    </source>
</evidence>
<dbReference type="Pfam" id="PF26309">
    <property type="entry name" value="DUF8082"/>
    <property type="match status" value="2"/>
</dbReference>
<dbReference type="PROSITE" id="PS00108">
    <property type="entry name" value="PROTEIN_KINASE_ST"/>
    <property type="match status" value="1"/>
</dbReference>
<evidence type="ECO:0000256" key="5">
    <source>
        <dbReference type="PROSITE-ProRule" id="PRU10141"/>
    </source>
</evidence>
<sequence>MNDGGDTSATLPPRIGRYRVTGMLGRGAMGVVYRAHDAAIDREVAIKTIHRRLLRGEEGAEWLERFRREVRAAGRCVHPNIVTVFEYGEEAGAPYIVMEYIQGRELRSYLKDRQPMPLANAVAIVIQVLQALGQAHAAGVVHRDIKPANIILLADGQVKVTDFGIARLEAGSNMTQDGMTVGTPGYMAPEQFKGLEADRRADLYATGVVLFELLTGTRPFPGRSASELMYQVLNEPPLQATRLNSLLPVELDGVLNKALAKEPDVRFQSADAFIAALENTRLVDREIAADGSTVLRVAPVQAPQAPAGANTPQGWDPTLLAQTERLLIETLGPMARVLVRKTAQQVGSPTELVQQLAESIPSERDRLLFQRRMRAVIGGTITGMATHGAASGIGSQVSGSLGSFDQVLLEVARRDLAVFLGPIAKVLVKQAASKAHSPQELYQQLAAHIPTAADRQAFLKRTPAITG</sequence>
<dbReference type="Proteomes" id="UP000760480">
    <property type="component" value="Unassembled WGS sequence"/>
</dbReference>
<keyword evidence="1" id="KW-0808">Transferase</keyword>
<comment type="caution">
    <text evidence="7">The sequence shown here is derived from an EMBL/GenBank/DDBJ whole genome shotgun (WGS) entry which is preliminary data.</text>
</comment>
<dbReference type="EMBL" id="SPMZ01000082">
    <property type="protein sequence ID" value="NMQ21242.1"/>
    <property type="molecule type" value="Genomic_DNA"/>
</dbReference>
<gene>
    <name evidence="7" type="ORF">E4P82_19795</name>
</gene>
<proteinExistence type="predicted"/>
<name>A0ABX1TRF2_9GAMM</name>
<dbReference type="CDD" id="cd14014">
    <property type="entry name" value="STKc_PknB_like"/>
    <property type="match status" value="1"/>
</dbReference>
<dbReference type="PANTHER" id="PTHR43289">
    <property type="entry name" value="MITOGEN-ACTIVATED PROTEIN KINASE KINASE KINASE 20-RELATED"/>
    <property type="match status" value="1"/>
</dbReference>
<feature type="domain" description="Protein kinase" evidence="6">
    <location>
        <begin position="18"/>
        <end position="282"/>
    </location>
</feature>
<dbReference type="SMART" id="SM00220">
    <property type="entry name" value="S_TKc"/>
    <property type="match status" value="1"/>
</dbReference>
<evidence type="ECO:0000259" key="6">
    <source>
        <dbReference type="PROSITE" id="PS50011"/>
    </source>
</evidence>
<dbReference type="InterPro" id="IPR017441">
    <property type="entry name" value="Protein_kinase_ATP_BS"/>
</dbReference>
<keyword evidence="8" id="KW-1185">Reference proteome</keyword>
<reference evidence="7 8" key="1">
    <citation type="submission" date="2019-03" db="EMBL/GenBank/DDBJ databases">
        <title>Metabolic reconstructions from genomes of highly enriched 'Candidatus Accumulibacter' and 'Candidatus Competibacter' bioreactor populations.</title>
        <authorList>
            <person name="Annavajhala M.K."/>
            <person name="Welles L."/>
            <person name="Abbas B."/>
            <person name="Sorokin D."/>
            <person name="Park H."/>
            <person name="Van Loosdrecht M."/>
            <person name="Chandran K."/>
        </authorList>
    </citation>
    <scope>NUCLEOTIDE SEQUENCE [LARGE SCALE GENOMIC DNA]</scope>
    <source>
        <strain evidence="7 8">SBR_G</strain>
    </source>
</reference>
<dbReference type="InterPro" id="IPR011009">
    <property type="entry name" value="Kinase-like_dom_sf"/>
</dbReference>
<keyword evidence="3 7" id="KW-0418">Kinase</keyword>
<evidence type="ECO:0000256" key="3">
    <source>
        <dbReference type="ARBA" id="ARBA00022777"/>
    </source>
</evidence>
<dbReference type="InterPro" id="IPR000719">
    <property type="entry name" value="Prot_kinase_dom"/>
</dbReference>